<accession>A0A9W7G0N6</accession>
<comment type="caution">
    <text evidence="1">The sequence shown here is derived from an EMBL/GenBank/DDBJ whole genome shotgun (WGS) entry which is preliminary data.</text>
</comment>
<dbReference type="EMBL" id="BRYA01000657">
    <property type="protein sequence ID" value="GMI28186.1"/>
    <property type="molecule type" value="Genomic_DNA"/>
</dbReference>
<dbReference type="AlphaFoldDB" id="A0A9W7G0N6"/>
<name>A0A9W7G0N6_9STRA</name>
<keyword evidence="2" id="KW-1185">Reference proteome</keyword>
<dbReference type="OrthoDB" id="199548at2759"/>
<reference evidence="2" key="1">
    <citation type="journal article" date="2023" name="Commun. Biol.">
        <title>Genome analysis of Parmales, the sister group of diatoms, reveals the evolutionary specialization of diatoms from phago-mixotrophs to photoautotrophs.</title>
        <authorList>
            <person name="Ban H."/>
            <person name="Sato S."/>
            <person name="Yoshikawa S."/>
            <person name="Yamada K."/>
            <person name="Nakamura Y."/>
            <person name="Ichinomiya M."/>
            <person name="Sato N."/>
            <person name="Blanc-Mathieu R."/>
            <person name="Endo H."/>
            <person name="Kuwata A."/>
            <person name="Ogata H."/>
        </authorList>
    </citation>
    <scope>NUCLEOTIDE SEQUENCE [LARGE SCALE GENOMIC DNA]</scope>
</reference>
<gene>
    <name evidence="1" type="ORF">TrCOL_g12260</name>
</gene>
<evidence type="ECO:0000313" key="1">
    <source>
        <dbReference type="EMBL" id="GMI28186.1"/>
    </source>
</evidence>
<organism evidence="1 2">
    <name type="scientific">Triparma columacea</name>
    <dbReference type="NCBI Taxonomy" id="722753"/>
    <lineage>
        <taxon>Eukaryota</taxon>
        <taxon>Sar</taxon>
        <taxon>Stramenopiles</taxon>
        <taxon>Ochrophyta</taxon>
        <taxon>Bolidophyceae</taxon>
        <taxon>Parmales</taxon>
        <taxon>Triparmaceae</taxon>
        <taxon>Triparma</taxon>
    </lineage>
</organism>
<dbReference type="Proteomes" id="UP001165065">
    <property type="component" value="Unassembled WGS sequence"/>
</dbReference>
<sequence length="361" mass="40399">MIKEFFVGIGQSLNKGKRATGQLWTNYHLVRSIRSRYNASPTSITYSEYSLMNRGVEDRWKILNIVVLMTFAKDVAPYALMYNPGMLPSTFSARWYDDGKGGGGKGGGDGGVTQGYVEELIKMDRVRAHAVIKTLNDIEVSCVTPTWLESLNPFGGKGKERMEMMGEVRDVVRTALSMNPDKVCEDFLEKFAVRDVEDGKGKKIEKKLLSLSLVPKPLAVGLASCRSISSSFGPLPVPHFFVRSQLTKHLTTMIKTDEFVINKCAHMGDAKFFATLEVGEMLELASDRLILSPKCGREEIKEGVRKWYSDIRRQDGIEVEEERKGFVNIYGRAMLLGANAVKTVRDGRCEARLVGSLYGWR</sequence>
<proteinExistence type="predicted"/>
<protein>
    <submittedName>
        <fullName evidence="1">Uncharacterized protein</fullName>
    </submittedName>
</protein>
<evidence type="ECO:0000313" key="2">
    <source>
        <dbReference type="Proteomes" id="UP001165065"/>
    </source>
</evidence>